<feature type="repeat" description="TPR" evidence="1">
    <location>
        <begin position="554"/>
        <end position="587"/>
    </location>
</feature>
<dbReference type="SUPFAM" id="SSF48452">
    <property type="entry name" value="TPR-like"/>
    <property type="match status" value="1"/>
</dbReference>
<gene>
    <name evidence="2" type="ORF">SAMN05216462_1940</name>
</gene>
<dbReference type="AlphaFoldDB" id="A0A1H4CFD8"/>
<dbReference type="PROSITE" id="PS50005">
    <property type="entry name" value="TPR"/>
    <property type="match status" value="1"/>
</dbReference>
<proteinExistence type="predicted"/>
<keyword evidence="1" id="KW-0802">TPR repeat</keyword>
<organism evidence="2 3">
    <name type="scientific">Xylanibacter ruminicola</name>
    <name type="common">Prevotella ruminicola</name>
    <dbReference type="NCBI Taxonomy" id="839"/>
    <lineage>
        <taxon>Bacteria</taxon>
        <taxon>Pseudomonadati</taxon>
        <taxon>Bacteroidota</taxon>
        <taxon>Bacteroidia</taxon>
        <taxon>Bacteroidales</taxon>
        <taxon>Prevotellaceae</taxon>
        <taxon>Xylanibacter</taxon>
    </lineage>
</organism>
<dbReference type="Gene3D" id="1.25.40.10">
    <property type="entry name" value="Tetratricopeptide repeat domain"/>
    <property type="match status" value="1"/>
</dbReference>
<evidence type="ECO:0000313" key="2">
    <source>
        <dbReference type="EMBL" id="SEA59121.1"/>
    </source>
</evidence>
<sequence length="729" mass="86597">MFRDDTLEKVLGALKGKDLMCAIKDMENYLAAHPHQINSDRLFAIKTDYQMMIDYWRKGYKDPELPQLYHKLLHRMYVLYANVMTNARVLQSPLMASLFMKAHLSPRDWSVQVVREQLEKFVSDIALLELEPQHIVKERRKALHQQHTQLMTELFAHILTADLWTDGQGESIEQLLLSPTVDSADQQLIVSAITLASMNCYDMVKFRTLIHVYQQSIDEYVRQRALFGWVFSLDNELEEFLFPEMRTLVEQTVQNPNCMKELIELQEQFFYCLSADEDRNTIEKEIMPELLKNQQKMQHRDEQEQDEESILNDILHPDAEEQEFEKLENTFHRMIDMQKQGSDVYFGGFSQMKRYPFFNEISNWFTPFFTDHPGVAQTWDKYGNVKFLSGILEFGPFCNSDKYSFLLAFETVLNGIPENVRQMLDRGEAVMYQKLGTEEMSTPAYIRRIYLQDMFRFFRLNPLHNEFKNVFEKDSFQSMFITRTAFDNTDIQAYFKDVVAFLIKRNQKYYAKGLMDNWFEERYHDYDYYMLKGYLGDNAEDSYRKALELNPQSERALLGLARIWFKHMDYEKALDAYNQLLEMNADKKSYQLNKAICLTNLYRFDEAEQILFRLNYEDADNLDVVRVLAWALTGNGKYEQAERLYEQLNEQEEPNEIDAINYGFYLWFTGKIDDAANCFRTYVTNAKPREDRWSAVCDLIYKEHELLMQKGITEREMRMMVDWVDVYNA</sequence>
<dbReference type="InterPro" id="IPR019734">
    <property type="entry name" value="TPR_rpt"/>
</dbReference>
<evidence type="ECO:0000256" key="1">
    <source>
        <dbReference type="PROSITE-ProRule" id="PRU00339"/>
    </source>
</evidence>
<evidence type="ECO:0000313" key="3">
    <source>
        <dbReference type="Proteomes" id="UP000182257"/>
    </source>
</evidence>
<protein>
    <submittedName>
        <fullName evidence="2">Tetratricopeptide repeat-containing protein</fullName>
    </submittedName>
</protein>
<dbReference type="Pfam" id="PF14559">
    <property type="entry name" value="TPR_19"/>
    <property type="match status" value="1"/>
</dbReference>
<dbReference type="OrthoDB" id="1108959at2"/>
<dbReference type="SMART" id="SM00028">
    <property type="entry name" value="TPR"/>
    <property type="match status" value="3"/>
</dbReference>
<dbReference type="Proteomes" id="UP000182257">
    <property type="component" value="Unassembled WGS sequence"/>
</dbReference>
<dbReference type="EMBL" id="FNRF01000003">
    <property type="protein sequence ID" value="SEA59121.1"/>
    <property type="molecule type" value="Genomic_DNA"/>
</dbReference>
<reference evidence="2 3" key="1">
    <citation type="submission" date="2016-10" db="EMBL/GenBank/DDBJ databases">
        <authorList>
            <person name="de Groot N.N."/>
        </authorList>
    </citation>
    <scope>NUCLEOTIDE SEQUENCE [LARGE SCALE GENOMIC DNA]</scope>
    <source>
        <strain evidence="2 3">D31d</strain>
    </source>
</reference>
<name>A0A1H4CFD8_XYLRU</name>
<dbReference type="InterPro" id="IPR011990">
    <property type="entry name" value="TPR-like_helical_dom_sf"/>
</dbReference>
<accession>A0A1H4CFD8</accession>